<feature type="compositionally biased region" description="Basic residues" evidence="1">
    <location>
        <begin position="1"/>
        <end position="11"/>
    </location>
</feature>
<keyword evidence="3" id="KW-1185">Reference proteome</keyword>
<protein>
    <submittedName>
        <fullName evidence="2">Uncharacterized protein</fullName>
    </submittedName>
</protein>
<reference evidence="2 3" key="1">
    <citation type="journal article" date="2019" name="G3 (Bethesda)">
        <title>Sequencing of a Wild Apple (Malus baccata) Genome Unravels the Differences Between Cultivated and Wild Apple Species Regarding Disease Resistance and Cold Tolerance.</title>
        <authorList>
            <person name="Chen X."/>
        </authorList>
    </citation>
    <scope>NUCLEOTIDE SEQUENCE [LARGE SCALE GENOMIC DNA]</scope>
    <source>
        <strain evidence="3">cv. Shandingzi</strain>
        <tissue evidence="2">Leaves</tissue>
    </source>
</reference>
<sequence length="92" mass="10611">MKLHAEKKRSRSLGTSSSSRIQDGWDNVVLLTDDYDEFRSIIRCPLPRSVSPQPLICNDTTVTTRRLGLPTRLLHGTRWFTRRLWSGVDGWV</sequence>
<evidence type="ECO:0000313" key="3">
    <source>
        <dbReference type="Proteomes" id="UP000315295"/>
    </source>
</evidence>
<gene>
    <name evidence="2" type="ORF">C1H46_025065</name>
</gene>
<proteinExistence type="predicted"/>
<dbReference type="Proteomes" id="UP000315295">
    <property type="component" value="Unassembled WGS sequence"/>
</dbReference>
<name>A0A540LT29_MALBA</name>
<evidence type="ECO:0000313" key="2">
    <source>
        <dbReference type="EMBL" id="TQD89422.1"/>
    </source>
</evidence>
<organism evidence="2 3">
    <name type="scientific">Malus baccata</name>
    <name type="common">Siberian crab apple</name>
    <name type="synonym">Pyrus baccata</name>
    <dbReference type="NCBI Taxonomy" id="106549"/>
    <lineage>
        <taxon>Eukaryota</taxon>
        <taxon>Viridiplantae</taxon>
        <taxon>Streptophyta</taxon>
        <taxon>Embryophyta</taxon>
        <taxon>Tracheophyta</taxon>
        <taxon>Spermatophyta</taxon>
        <taxon>Magnoliopsida</taxon>
        <taxon>eudicotyledons</taxon>
        <taxon>Gunneridae</taxon>
        <taxon>Pentapetalae</taxon>
        <taxon>rosids</taxon>
        <taxon>fabids</taxon>
        <taxon>Rosales</taxon>
        <taxon>Rosaceae</taxon>
        <taxon>Amygdaloideae</taxon>
        <taxon>Maleae</taxon>
        <taxon>Malus</taxon>
    </lineage>
</organism>
<accession>A0A540LT29</accession>
<dbReference type="EMBL" id="VIEB01000479">
    <property type="protein sequence ID" value="TQD89422.1"/>
    <property type="molecule type" value="Genomic_DNA"/>
</dbReference>
<evidence type="ECO:0000256" key="1">
    <source>
        <dbReference type="SAM" id="MobiDB-lite"/>
    </source>
</evidence>
<feature type="region of interest" description="Disordered" evidence="1">
    <location>
        <begin position="1"/>
        <end position="20"/>
    </location>
</feature>
<comment type="caution">
    <text evidence="2">The sequence shown here is derived from an EMBL/GenBank/DDBJ whole genome shotgun (WGS) entry which is preliminary data.</text>
</comment>
<dbReference type="AlphaFoldDB" id="A0A540LT29"/>